<evidence type="ECO:0000259" key="4">
    <source>
        <dbReference type="PROSITE" id="PS51000"/>
    </source>
</evidence>
<dbReference type="EMBL" id="BANX01000032">
    <property type="protein sequence ID" value="GAC70079.1"/>
    <property type="molecule type" value="Genomic_DNA"/>
</dbReference>
<accession>M0QNU3</accession>
<evidence type="ECO:0000256" key="1">
    <source>
        <dbReference type="ARBA" id="ARBA00023015"/>
    </source>
</evidence>
<reference evidence="5 6" key="1">
    <citation type="submission" date="2013-01" db="EMBL/GenBank/DDBJ databases">
        <title>Whole genome shotgun sequence of Gordonia soli NBRC 108243.</title>
        <authorList>
            <person name="Isaki-Nakamura S."/>
            <person name="Hosoyama A."/>
            <person name="Tsuchikane K."/>
            <person name="Ando Y."/>
            <person name="Baba S."/>
            <person name="Ohji S."/>
            <person name="Hamada M."/>
            <person name="Tamura T."/>
            <person name="Yamazoe A."/>
            <person name="Yamazaki S."/>
            <person name="Fujita N."/>
        </authorList>
    </citation>
    <scope>NUCLEOTIDE SEQUENCE [LARGE SCALE GENOMIC DNA]</scope>
    <source>
        <strain evidence="5 6">NBRC 108243</strain>
    </source>
</reference>
<dbReference type="PANTHER" id="PTHR30363:SF44">
    <property type="entry name" value="AGA OPERON TRANSCRIPTIONAL REPRESSOR-RELATED"/>
    <property type="match status" value="1"/>
</dbReference>
<dbReference type="InterPro" id="IPR050313">
    <property type="entry name" value="Carb_Metab_HTH_regulators"/>
</dbReference>
<dbReference type="eggNOG" id="COG1349">
    <property type="taxonomic scope" value="Bacteria"/>
</dbReference>
<dbReference type="Gene3D" id="3.40.50.1360">
    <property type="match status" value="1"/>
</dbReference>
<evidence type="ECO:0000256" key="3">
    <source>
        <dbReference type="SAM" id="MobiDB-lite"/>
    </source>
</evidence>
<dbReference type="AlphaFoldDB" id="M0QNU3"/>
<sequence>MTDLAEELGVSEMTIRRDLDRLESDGEIAKVHGGAVRTDPEQSARGLEPPSSTKAEREPGAKRAIAAAALSLVEDGMTLAIGAGTTTLELARLLRGRDVTVITNSVSIFHLLTDPSADEVVSSGVQLTGGQRTPSDALVGPIANAALERFRTDRAFVGTHGIDPLAGFTTPNLGEAETNRKLLGTARSCVVIADHTKYGEIGAHLYAGFGRVDHLVTDDGLSEGRRAELTRVVDLVVAEGNS</sequence>
<feature type="region of interest" description="Disordered" evidence="3">
    <location>
        <begin position="27"/>
        <end position="60"/>
    </location>
</feature>
<evidence type="ECO:0000256" key="2">
    <source>
        <dbReference type="ARBA" id="ARBA00023163"/>
    </source>
</evidence>
<dbReference type="STRING" id="1223545.GS4_32_00230"/>
<protein>
    <submittedName>
        <fullName evidence="5">Putative transcriptional regulator</fullName>
    </submittedName>
</protein>
<organism evidence="5 6">
    <name type="scientific">Gordonia soli NBRC 108243</name>
    <dbReference type="NCBI Taxonomy" id="1223545"/>
    <lineage>
        <taxon>Bacteria</taxon>
        <taxon>Bacillati</taxon>
        <taxon>Actinomycetota</taxon>
        <taxon>Actinomycetes</taxon>
        <taxon>Mycobacteriales</taxon>
        <taxon>Gordoniaceae</taxon>
        <taxon>Gordonia</taxon>
    </lineage>
</organism>
<gene>
    <name evidence="5" type="ORF">GS4_32_00230</name>
</gene>
<dbReference type="InterPro" id="IPR001034">
    <property type="entry name" value="DeoR_HTH"/>
</dbReference>
<name>M0QNU3_9ACTN</name>
<dbReference type="SUPFAM" id="SSF100950">
    <property type="entry name" value="NagB/RpiA/CoA transferase-like"/>
    <property type="match status" value="1"/>
</dbReference>
<dbReference type="PRINTS" id="PR00037">
    <property type="entry name" value="HTHLACR"/>
</dbReference>
<dbReference type="SUPFAM" id="SSF46785">
    <property type="entry name" value="Winged helix' DNA-binding domain"/>
    <property type="match status" value="1"/>
</dbReference>
<dbReference type="InterPro" id="IPR014036">
    <property type="entry name" value="DeoR-like_C"/>
</dbReference>
<dbReference type="SMART" id="SM00420">
    <property type="entry name" value="HTH_DEOR"/>
    <property type="match status" value="1"/>
</dbReference>
<dbReference type="InterPro" id="IPR037171">
    <property type="entry name" value="NagB/RpiA_transferase-like"/>
</dbReference>
<dbReference type="GO" id="GO:0003700">
    <property type="term" value="F:DNA-binding transcription factor activity"/>
    <property type="evidence" value="ECO:0007669"/>
    <property type="project" value="InterPro"/>
</dbReference>
<dbReference type="Pfam" id="PF08220">
    <property type="entry name" value="HTH_DeoR"/>
    <property type="match status" value="1"/>
</dbReference>
<dbReference type="InterPro" id="IPR036388">
    <property type="entry name" value="WH-like_DNA-bd_sf"/>
</dbReference>
<evidence type="ECO:0000313" key="5">
    <source>
        <dbReference type="EMBL" id="GAC70079.1"/>
    </source>
</evidence>
<keyword evidence="6" id="KW-1185">Reference proteome</keyword>
<proteinExistence type="predicted"/>
<dbReference type="SMART" id="SM01134">
    <property type="entry name" value="DeoRC"/>
    <property type="match status" value="1"/>
</dbReference>
<dbReference type="Gene3D" id="1.10.10.10">
    <property type="entry name" value="Winged helix-like DNA-binding domain superfamily/Winged helix DNA-binding domain"/>
    <property type="match status" value="1"/>
</dbReference>
<comment type="caution">
    <text evidence="5">The sequence shown here is derived from an EMBL/GenBank/DDBJ whole genome shotgun (WGS) entry which is preliminary data.</text>
</comment>
<dbReference type="PROSITE" id="PS51000">
    <property type="entry name" value="HTH_DEOR_2"/>
    <property type="match status" value="1"/>
</dbReference>
<keyword evidence="2" id="KW-0804">Transcription</keyword>
<evidence type="ECO:0000313" key="6">
    <source>
        <dbReference type="Proteomes" id="UP000011666"/>
    </source>
</evidence>
<dbReference type="Pfam" id="PF00455">
    <property type="entry name" value="DeoRC"/>
    <property type="match status" value="1"/>
</dbReference>
<dbReference type="Proteomes" id="UP000011666">
    <property type="component" value="Unassembled WGS sequence"/>
</dbReference>
<keyword evidence="1" id="KW-0805">Transcription regulation</keyword>
<dbReference type="PANTHER" id="PTHR30363">
    <property type="entry name" value="HTH-TYPE TRANSCRIPTIONAL REGULATOR SRLR-RELATED"/>
    <property type="match status" value="1"/>
</dbReference>
<dbReference type="InterPro" id="IPR036390">
    <property type="entry name" value="WH_DNA-bd_sf"/>
</dbReference>
<feature type="domain" description="HTH deoR-type" evidence="4">
    <location>
        <begin position="1"/>
        <end position="37"/>
    </location>
</feature>